<reference evidence="10" key="3">
    <citation type="submission" date="2025-09" db="UniProtKB">
        <authorList>
            <consortium name="Ensembl"/>
        </authorList>
    </citation>
    <scope>IDENTIFICATION</scope>
</reference>
<dbReference type="Proteomes" id="UP000694580">
    <property type="component" value="Chromosome 7"/>
</dbReference>
<evidence type="ECO:0000256" key="1">
    <source>
        <dbReference type="ARBA" id="ARBA00004125"/>
    </source>
</evidence>
<keyword evidence="5" id="KW-0479">Metal-binding</keyword>
<dbReference type="AlphaFoldDB" id="A0AAY4AVD8"/>
<organism evidence="10 11">
    <name type="scientific">Denticeps clupeoides</name>
    <name type="common">denticle herring</name>
    <dbReference type="NCBI Taxonomy" id="299321"/>
    <lineage>
        <taxon>Eukaryota</taxon>
        <taxon>Metazoa</taxon>
        <taxon>Chordata</taxon>
        <taxon>Craniata</taxon>
        <taxon>Vertebrata</taxon>
        <taxon>Euteleostomi</taxon>
        <taxon>Actinopterygii</taxon>
        <taxon>Neopterygii</taxon>
        <taxon>Teleostei</taxon>
        <taxon>Clupei</taxon>
        <taxon>Clupeiformes</taxon>
        <taxon>Denticipitoidei</taxon>
        <taxon>Denticipitidae</taxon>
        <taxon>Denticeps</taxon>
    </lineage>
</organism>
<evidence type="ECO:0000313" key="11">
    <source>
        <dbReference type="Proteomes" id="UP000694580"/>
    </source>
</evidence>
<feature type="compositionally biased region" description="Pro residues" evidence="8">
    <location>
        <begin position="9"/>
        <end position="18"/>
    </location>
</feature>
<feature type="domain" description="LITAF" evidence="9">
    <location>
        <begin position="63"/>
        <end position="146"/>
    </location>
</feature>
<keyword evidence="11" id="KW-1185">Reference proteome</keyword>
<evidence type="ECO:0000256" key="5">
    <source>
        <dbReference type="ARBA" id="ARBA00022723"/>
    </source>
</evidence>
<dbReference type="GO" id="GO:0008270">
    <property type="term" value="F:zinc ion binding"/>
    <property type="evidence" value="ECO:0007669"/>
    <property type="project" value="TreeGrafter"/>
</dbReference>
<reference evidence="10 11" key="1">
    <citation type="submission" date="2020-06" db="EMBL/GenBank/DDBJ databases">
        <authorList>
            <consortium name="Wellcome Sanger Institute Data Sharing"/>
        </authorList>
    </citation>
    <scope>NUCLEOTIDE SEQUENCE [LARGE SCALE GENOMIC DNA]</scope>
</reference>
<evidence type="ECO:0000256" key="3">
    <source>
        <dbReference type="ARBA" id="ARBA00004630"/>
    </source>
</evidence>
<protein>
    <recommendedName>
        <fullName evidence="9">LITAF domain-containing protein</fullName>
    </recommendedName>
</protein>
<dbReference type="InterPro" id="IPR037519">
    <property type="entry name" value="LITAF_fam"/>
</dbReference>
<dbReference type="Ensembl" id="ENSDCDT00010013474.1">
    <property type="protein sequence ID" value="ENSDCDP00010012777.1"/>
    <property type="gene ID" value="ENSDCDG00010005821.1"/>
</dbReference>
<dbReference type="InterPro" id="IPR006629">
    <property type="entry name" value="LITAF"/>
</dbReference>
<dbReference type="PANTHER" id="PTHR23292:SF46">
    <property type="entry name" value="LIPOPOLYSACCHARIDE-INDUCED TUMOR NECROSIS FACTOR-ALPHA FACTOR HOMOLOG"/>
    <property type="match status" value="1"/>
</dbReference>
<evidence type="ECO:0000256" key="2">
    <source>
        <dbReference type="ARBA" id="ARBA00004414"/>
    </source>
</evidence>
<reference evidence="10" key="2">
    <citation type="submission" date="2025-08" db="UniProtKB">
        <authorList>
            <consortium name="Ensembl"/>
        </authorList>
    </citation>
    <scope>IDENTIFICATION</scope>
</reference>
<evidence type="ECO:0000256" key="7">
    <source>
        <dbReference type="ARBA" id="ARBA00023136"/>
    </source>
</evidence>
<feature type="region of interest" description="Disordered" evidence="8">
    <location>
        <begin position="1"/>
        <end position="20"/>
    </location>
</feature>
<evidence type="ECO:0000256" key="6">
    <source>
        <dbReference type="ARBA" id="ARBA00022833"/>
    </source>
</evidence>
<dbReference type="Pfam" id="PF10601">
    <property type="entry name" value="zf-LITAF-like"/>
    <property type="match status" value="1"/>
</dbReference>
<proteinExistence type="inferred from homology"/>
<dbReference type="GO" id="GO:0098574">
    <property type="term" value="C:cytoplasmic side of lysosomal membrane"/>
    <property type="evidence" value="ECO:0007669"/>
    <property type="project" value="TreeGrafter"/>
</dbReference>
<evidence type="ECO:0000256" key="8">
    <source>
        <dbReference type="SAM" id="MobiDB-lite"/>
    </source>
</evidence>
<dbReference type="SMART" id="SM00714">
    <property type="entry name" value="LITAF"/>
    <property type="match status" value="1"/>
</dbReference>
<gene>
    <name evidence="10" type="primary">LITAF</name>
</gene>
<name>A0AAY4AVD8_9TELE</name>
<keyword evidence="7" id="KW-0472">Membrane</keyword>
<evidence type="ECO:0000256" key="4">
    <source>
        <dbReference type="ARBA" id="ARBA00005975"/>
    </source>
</evidence>
<dbReference type="GeneTree" id="ENSGT00940000155366"/>
<dbReference type="GO" id="GO:0098560">
    <property type="term" value="C:cytoplasmic side of late endosome membrane"/>
    <property type="evidence" value="ECO:0007669"/>
    <property type="project" value="TreeGrafter"/>
</dbReference>
<comment type="similarity">
    <text evidence="4">Belongs to the CDIP1/LITAF family.</text>
</comment>
<dbReference type="GO" id="GO:0005634">
    <property type="term" value="C:nucleus"/>
    <property type="evidence" value="ECO:0007669"/>
    <property type="project" value="TreeGrafter"/>
</dbReference>
<evidence type="ECO:0000313" key="10">
    <source>
        <dbReference type="Ensembl" id="ENSDCDP00010012777.1"/>
    </source>
</evidence>
<keyword evidence="6" id="KW-0862">Zinc</keyword>
<dbReference type="PANTHER" id="PTHR23292">
    <property type="entry name" value="LIPOPOLYSACCHARIDE-INDUCED TUMOR NECROSIS FACTOR-ALPHA FACTOR"/>
    <property type="match status" value="1"/>
</dbReference>
<sequence length="147" mass="15550">MDKGTPPQESAPPYPGPPMTYCGPNMTPQPGFQPAPYQGGAVPAIYPPAAPYPAGPAPVMTQPTVTTVVVSPTLADVPGQTQCPRCNELVLTVPIPQSGLLTWLVCGGLCIVGCWPCCLIPFCVDSCKDVHHHCPKCNGVLHIYKRM</sequence>
<evidence type="ECO:0000259" key="9">
    <source>
        <dbReference type="PROSITE" id="PS51837"/>
    </source>
</evidence>
<comment type="subcellular location">
    <subcellularLocation>
        <location evidence="1">Endosome membrane</location>
        <topology evidence="1">Peripheral membrane protein</topology>
        <orientation evidence="1">Cytoplasmic side</orientation>
    </subcellularLocation>
    <subcellularLocation>
        <location evidence="2">Late endosome membrane</location>
    </subcellularLocation>
    <subcellularLocation>
        <location evidence="3">Lysosome membrane</location>
        <topology evidence="3">Peripheral membrane protein</topology>
        <orientation evidence="3">Cytoplasmic side</orientation>
    </subcellularLocation>
</comment>
<dbReference type="PROSITE" id="PS51837">
    <property type="entry name" value="LITAF"/>
    <property type="match status" value="1"/>
</dbReference>
<accession>A0AAY4AVD8</accession>